<dbReference type="Proteomes" id="UP000887159">
    <property type="component" value="Unassembled WGS sequence"/>
</dbReference>
<evidence type="ECO:0000313" key="2">
    <source>
        <dbReference type="EMBL" id="GFY01882.1"/>
    </source>
</evidence>
<comment type="caution">
    <text evidence="2">The sequence shown here is derived from an EMBL/GenBank/DDBJ whole genome shotgun (WGS) entry which is preliminary data.</text>
</comment>
<gene>
    <name evidence="2" type="ORF">TNCV_1468691</name>
</gene>
<organism evidence="2 3">
    <name type="scientific">Trichonephila clavipes</name>
    <name type="common">Golden silk orbweaver</name>
    <name type="synonym">Nephila clavipes</name>
    <dbReference type="NCBI Taxonomy" id="2585209"/>
    <lineage>
        <taxon>Eukaryota</taxon>
        <taxon>Metazoa</taxon>
        <taxon>Ecdysozoa</taxon>
        <taxon>Arthropoda</taxon>
        <taxon>Chelicerata</taxon>
        <taxon>Arachnida</taxon>
        <taxon>Araneae</taxon>
        <taxon>Araneomorphae</taxon>
        <taxon>Entelegynae</taxon>
        <taxon>Araneoidea</taxon>
        <taxon>Nephilidae</taxon>
        <taxon>Trichonephila</taxon>
    </lineage>
</organism>
<protein>
    <submittedName>
        <fullName evidence="2">Uncharacterized protein</fullName>
    </submittedName>
</protein>
<sequence>MRARSDRDVFPIAPHTITPGDGQNRDSSEKMTFRHLCARFVVNHSIEDAPAIDAESRVAAALVSEQRVHADANVV</sequence>
<proteinExistence type="predicted"/>
<accession>A0A8X6V289</accession>
<dbReference type="EMBL" id="BMAU01021230">
    <property type="protein sequence ID" value="GFY01882.1"/>
    <property type="molecule type" value="Genomic_DNA"/>
</dbReference>
<reference evidence="2" key="1">
    <citation type="submission" date="2020-08" db="EMBL/GenBank/DDBJ databases">
        <title>Multicomponent nature underlies the extraordinary mechanical properties of spider dragline silk.</title>
        <authorList>
            <person name="Kono N."/>
            <person name="Nakamura H."/>
            <person name="Mori M."/>
            <person name="Yoshida Y."/>
            <person name="Ohtoshi R."/>
            <person name="Malay A.D."/>
            <person name="Moran D.A.P."/>
            <person name="Tomita M."/>
            <person name="Numata K."/>
            <person name="Arakawa K."/>
        </authorList>
    </citation>
    <scope>NUCLEOTIDE SEQUENCE</scope>
</reference>
<dbReference type="AlphaFoldDB" id="A0A8X6V289"/>
<evidence type="ECO:0000256" key="1">
    <source>
        <dbReference type="SAM" id="MobiDB-lite"/>
    </source>
</evidence>
<evidence type="ECO:0000313" key="3">
    <source>
        <dbReference type="Proteomes" id="UP000887159"/>
    </source>
</evidence>
<name>A0A8X6V289_TRICX</name>
<feature type="region of interest" description="Disordered" evidence="1">
    <location>
        <begin position="1"/>
        <end position="29"/>
    </location>
</feature>
<keyword evidence="3" id="KW-1185">Reference proteome</keyword>